<gene>
    <name evidence="1" type="ORF">CKM354_001277900</name>
</gene>
<comment type="caution">
    <text evidence="1">The sequence shown here is derived from an EMBL/GenBank/DDBJ whole genome shotgun (WGS) entry which is preliminary data.</text>
</comment>
<accession>A0A9P3L326</accession>
<dbReference type="AlphaFoldDB" id="A0A9P3L326"/>
<dbReference type="EMBL" id="BOLY01000009">
    <property type="protein sequence ID" value="GIZ49752.1"/>
    <property type="molecule type" value="Genomic_DNA"/>
</dbReference>
<dbReference type="GeneID" id="68298354"/>
<name>A0A9P3L326_9PEZI</name>
<dbReference type="Proteomes" id="UP000825890">
    <property type="component" value="Unassembled WGS sequence"/>
</dbReference>
<evidence type="ECO:0000313" key="1">
    <source>
        <dbReference type="EMBL" id="GIZ49752.1"/>
    </source>
</evidence>
<reference evidence="1 2" key="1">
    <citation type="submission" date="2021-01" db="EMBL/GenBank/DDBJ databases">
        <title>Cercospora kikuchii MAFF 305040 whole genome shotgun sequence.</title>
        <authorList>
            <person name="Kashiwa T."/>
            <person name="Suzuki T."/>
        </authorList>
    </citation>
    <scope>NUCLEOTIDE SEQUENCE [LARGE SCALE GENOMIC DNA]</scope>
    <source>
        <strain evidence="1 2">MAFF 305040</strain>
    </source>
</reference>
<evidence type="ECO:0000313" key="2">
    <source>
        <dbReference type="Proteomes" id="UP000825890"/>
    </source>
</evidence>
<organism evidence="1 2">
    <name type="scientific">Cercospora kikuchii</name>
    <dbReference type="NCBI Taxonomy" id="84275"/>
    <lineage>
        <taxon>Eukaryota</taxon>
        <taxon>Fungi</taxon>
        <taxon>Dikarya</taxon>
        <taxon>Ascomycota</taxon>
        <taxon>Pezizomycotina</taxon>
        <taxon>Dothideomycetes</taxon>
        <taxon>Dothideomycetidae</taxon>
        <taxon>Mycosphaerellales</taxon>
        <taxon>Mycosphaerellaceae</taxon>
        <taxon>Cercospora</taxon>
    </lineage>
</organism>
<protein>
    <submittedName>
        <fullName evidence="1">Uncharacterized protein</fullName>
    </submittedName>
</protein>
<dbReference type="RefSeq" id="XP_044664239.1">
    <property type="nucleotide sequence ID" value="XM_044808304.1"/>
</dbReference>
<keyword evidence="2" id="KW-1185">Reference proteome</keyword>
<proteinExistence type="predicted"/>
<sequence length="338" mass="38351">MNPFAQLNRPILSAETQRSPEVLHETLAQTLQSPSASLSDVKAQLHALRPWLVGLDPQSRYAEVSKYFAGARTLSWLWGKAYHISNDLLRAYGFLQDLAVFLVAERKDRFMEDWLFVELSKEDEAALDTNARLWRATLWRSLILAELVFATSSTLCLDAPILRLFNLHDKRRSFPSDPSPGRTSAWPAVLIIVGHVGPNDCSSTNVRLYEDLIRYAEGFEKKKQQNHFPALSVGCKLRLCHPTRPNAEPFLRQLKLQQELDRDDLPANRATFKARASLMELIKRAEVVLSLDDPQGALGWLQQTKHAYQTAFAQRGVMNIVREKIVNALGDSRKPSQH</sequence>